<evidence type="ECO:0000313" key="4">
    <source>
        <dbReference type="EMBL" id="TWV48450.1"/>
    </source>
</evidence>
<name>A0A5C6JIS5_BACFG</name>
<dbReference type="Proteomes" id="UP000429838">
    <property type="component" value="Unassembled WGS sequence"/>
</dbReference>
<keyword evidence="1" id="KW-0812">Transmembrane</keyword>
<evidence type="ECO:0000313" key="5">
    <source>
        <dbReference type="Proteomes" id="UP000315444"/>
    </source>
</evidence>
<reference evidence="3 5" key="3">
    <citation type="submission" date="2019-07" db="EMBL/GenBank/DDBJ databases">
        <title>Genome sequencing of Bacteroides fragilis.</title>
        <authorList>
            <person name="Galasyn E.V."/>
            <person name="Ruoff K.L."/>
            <person name="Price C.E."/>
            <person name="Valls R.A."/>
            <person name="O'Toole G.A."/>
        </authorList>
    </citation>
    <scope>NUCLEOTIDE SEQUENCE [LARGE SCALE GENOMIC DNA]</scope>
    <source>
        <strain evidence="3 5">AD135F_1B</strain>
    </source>
</reference>
<dbReference type="Proteomes" id="UP000315444">
    <property type="component" value="Unassembled WGS sequence"/>
</dbReference>
<evidence type="ECO:0000313" key="3">
    <source>
        <dbReference type="EMBL" id="TWV40937.1"/>
    </source>
</evidence>
<dbReference type="Proteomes" id="UP000319026">
    <property type="component" value="Unassembled WGS sequence"/>
</dbReference>
<keyword evidence="1" id="KW-1133">Transmembrane helix</keyword>
<evidence type="ECO:0000313" key="2">
    <source>
        <dbReference type="EMBL" id="KAA5207738.1"/>
    </source>
</evidence>
<dbReference type="EMBL" id="VWAQ01000007">
    <property type="protein sequence ID" value="KAA5207738.1"/>
    <property type="molecule type" value="Genomic_DNA"/>
</dbReference>
<protein>
    <recommendedName>
        <fullName evidence="8">Transmembrane protein</fullName>
    </recommendedName>
</protein>
<evidence type="ECO:0008006" key="8">
    <source>
        <dbReference type="Google" id="ProtNLM"/>
    </source>
</evidence>
<accession>A0A5C6JIS5</accession>
<evidence type="ECO:0000313" key="7">
    <source>
        <dbReference type="Proteomes" id="UP000429838"/>
    </source>
</evidence>
<organism evidence="2 7">
    <name type="scientific">Bacteroides fragilis</name>
    <dbReference type="NCBI Taxonomy" id="817"/>
    <lineage>
        <taxon>Bacteria</taxon>
        <taxon>Pseudomonadati</taxon>
        <taxon>Bacteroidota</taxon>
        <taxon>Bacteroidia</taxon>
        <taxon>Bacteroidales</taxon>
        <taxon>Bacteroidaceae</taxon>
        <taxon>Bacteroides</taxon>
    </lineage>
</organism>
<evidence type="ECO:0000256" key="1">
    <source>
        <dbReference type="SAM" id="Phobius"/>
    </source>
</evidence>
<sequence length="79" mass="8968">MLTSCQLINQNPFTYELLVPILHQDTFVQMVLRGITYLPLLILVMAVMDGLLCIIGLLPFADRNKGIGHEYDCNELFGR</sequence>
<feature type="transmembrane region" description="Helical" evidence="1">
    <location>
        <begin position="37"/>
        <end position="61"/>
    </location>
</feature>
<proteinExistence type="predicted"/>
<dbReference type="EMBL" id="VOHT01000005">
    <property type="protein sequence ID" value="TWV48450.1"/>
    <property type="molecule type" value="Genomic_DNA"/>
</dbReference>
<reference evidence="2 7" key="1">
    <citation type="journal article" date="2019" name="Nat. Med.">
        <title>A library of human gut bacterial isolates paired with longitudinal multiomics data enables mechanistic microbiome research.</title>
        <authorList>
            <person name="Poyet M."/>
            <person name="Groussin M."/>
            <person name="Gibbons S.M."/>
            <person name="Avila-Pacheco J."/>
            <person name="Jiang X."/>
            <person name="Kearney S.M."/>
            <person name="Perrotta A.R."/>
            <person name="Berdy B."/>
            <person name="Zhao S."/>
            <person name="Lieberman T.D."/>
            <person name="Swanson P.K."/>
            <person name="Smith M."/>
            <person name="Roesemann S."/>
            <person name="Alexander J.E."/>
            <person name="Rich S.A."/>
            <person name="Livny J."/>
            <person name="Vlamakis H."/>
            <person name="Clish C."/>
            <person name="Bullock K."/>
            <person name="Deik A."/>
            <person name="Scott J."/>
            <person name="Pierce K.A."/>
            <person name="Xavier R.J."/>
            <person name="Alm E.J."/>
        </authorList>
    </citation>
    <scope>NUCLEOTIDE SEQUENCE [LARGE SCALE GENOMIC DNA]</scope>
    <source>
        <strain evidence="2 7">BIOML-A1</strain>
    </source>
</reference>
<gene>
    <name evidence="2" type="ORF">F2Z25_09720</name>
    <name evidence="4" type="ORF">FSA03_13750</name>
    <name evidence="3" type="ORF">FSA06_12275</name>
</gene>
<dbReference type="AlphaFoldDB" id="A0A5C6JIS5"/>
<dbReference type="EMBL" id="VOHV01000005">
    <property type="protein sequence ID" value="TWV40937.1"/>
    <property type="molecule type" value="Genomic_DNA"/>
</dbReference>
<keyword evidence="1" id="KW-0472">Membrane</keyword>
<evidence type="ECO:0000313" key="6">
    <source>
        <dbReference type="Proteomes" id="UP000319026"/>
    </source>
</evidence>
<comment type="caution">
    <text evidence="2">The sequence shown here is derived from an EMBL/GenBank/DDBJ whole genome shotgun (WGS) entry which is preliminary data.</text>
</comment>
<reference evidence="4 6" key="2">
    <citation type="submission" date="2019-07" db="EMBL/GenBank/DDBJ databases">
        <title>Genome Sequencing of Bacteroides fragilis.</title>
        <authorList>
            <person name="Pinto K.M."/>
            <person name="Ruoff K.L."/>
            <person name="Price C.E."/>
            <person name="Valls R.A."/>
            <person name="O'Toole G.A."/>
        </authorList>
    </citation>
    <scope>NUCLEOTIDE SEQUENCE [LARGE SCALE GENOMIC DNA]</scope>
    <source>
        <strain evidence="4 6">AD135F_3B</strain>
    </source>
</reference>